<reference evidence="2 3" key="1">
    <citation type="submission" date="2024-03" db="EMBL/GenBank/DDBJ databases">
        <title>Complete genome sequence of the green alga Chloropicon roscoffensis RCC1871.</title>
        <authorList>
            <person name="Lemieux C."/>
            <person name="Pombert J.-F."/>
            <person name="Otis C."/>
            <person name="Turmel M."/>
        </authorList>
    </citation>
    <scope>NUCLEOTIDE SEQUENCE [LARGE SCALE GENOMIC DNA]</scope>
    <source>
        <strain evidence="2 3">RCC1871</strain>
    </source>
</reference>
<accession>A0AAX4P5V3</accession>
<gene>
    <name evidence="2" type="ORF">HKI87_04g27350</name>
</gene>
<proteinExistence type="predicted"/>
<keyword evidence="3" id="KW-1185">Reference proteome</keyword>
<feature type="signal peptide" evidence="1">
    <location>
        <begin position="1"/>
        <end position="31"/>
    </location>
</feature>
<evidence type="ECO:0000313" key="2">
    <source>
        <dbReference type="EMBL" id="WZN61201.1"/>
    </source>
</evidence>
<evidence type="ECO:0000313" key="3">
    <source>
        <dbReference type="Proteomes" id="UP001472866"/>
    </source>
</evidence>
<evidence type="ECO:0000256" key="1">
    <source>
        <dbReference type="SAM" id="SignalP"/>
    </source>
</evidence>
<feature type="chain" id="PRO_5043455653" evidence="1">
    <location>
        <begin position="32"/>
        <end position="159"/>
    </location>
</feature>
<dbReference type="AlphaFoldDB" id="A0AAX4P5V3"/>
<protein>
    <submittedName>
        <fullName evidence="2">RING-type domain-containing protein</fullName>
    </submittedName>
</protein>
<dbReference type="Proteomes" id="UP001472866">
    <property type="component" value="Chromosome 04"/>
</dbReference>
<keyword evidence="1" id="KW-0732">Signal</keyword>
<organism evidence="2 3">
    <name type="scientific">Chloropicon roscoffensis</name>
    <dbReference type="NCBI Taxonomy" id="1461544"/>
    <lineage>
        <taxon>Eukaryota</taxon>
        <taxon>Viridiplantae</taxon>
        <taxon>Chlorophyta</taxon>
        <taxon>Chloropicophyceae</taxon>
        <taxon>Chloropicales</taxon>
        <taxon>Chloropicaceae</taxon>
        <taxon>Chloropicon</taxon>
    </lineage>
</organism>
<sequence>MRVREHDAAKAGLALALLLVQASTFVAVSRAAQDFSRGGDPRAANETVLDNRINLECEPENGFPNSVSCAGSEWFVKGYSNFREDLADNGLMPYGQVHCCTPDRVRSNVDSIHVKCSARRGVNNCAFLRHKPENLSSFLTGFSGSLRIDTDFAPQADAI</sequence>
<name>A0AAX4P5V3_9CHLO</name>
<dbReference type="EMBL" id="CP151504">
    <property type="protein sequence ID" value="WZN61201.1"/>
    <property type="molecule type" value="Genomic_DNA"/>
</dbReference>